<dbReference type="PRINTS" id="PR00469">
    <property type="entry name" value="PNDRDTASEII"/>
</dbReference>
<dbReference type="GO" id="GO:0050660">
    <property type="term" value="F:flavin adenine dinucleotide binding"/>
    <property type="evidence" value="ECO:0007669"/>
    <property type="project" value="TreeGrafter"/>
</dbReference>
<dbReference type="OrthoDB" id="202203at2759"/>
<dbReference type="EMBL" id="LUGH01000306">
    <property type="protein sequence ID" value="OBZ86358.1"/>
    <property type="molecule type" value="Genomic_DNA"/>
</dbReference>
<dbReference type="GO" id="GO:0005737">
    <property type="term" value="C:cytoplasm"/>
    <property type="evidence" value="ECO:0007669"/>
    <property type="project" value="TreeGrafter"/>
</dbReference>
<dbReference type="STRING" id="101091.A0A1C7NBL3"/>
<dbReference type="AlphaFoldDB" id="A0A1C7NBL3"/>
<dbReference type="SUPFAM" id="SSF51905">
    <property type="entry name" value="FAD/NAD(P)-binding domain"/>
    <property type="match status" value="1"/>
</dbReference>
<keyword evidence="4" id="KW-1185">Reference proteome</keyword>
<dbReference type="PANTHER" id="PTHR43735:SF6">
    <property type="entry name" value="FAD_NAD(P)-BINDING DOMAIN-CONTAINING PROTEIN"/>
    <property type="match status" value="1"/>
</dbReference>
<name>A0A1C7NBL3_9FUNG</name>
<sequence length="773" mass="86085">MRYTNTDAMSQRSLSSSSTYSSNSSSTGNNSFRSNQFTLTQVLSNPKMLHEFEFFLRQSWSHESLLFIEAMTQLRHETDSKIVENSLHRIYKTFLAPGSPFELNVTTQDQVRENIRSLQWAIVDRVDAVAILEETEVQVLDMLNAKLFEFLQFMDIPTGQAHLNHVQNYQVRVVIVGGGFTGFTVASILDQMPRFYVTLIDTKDSFEYTPGIVKKIVNPEQSSSLRVRHDAYVRNGRVIIGYAEHLSNKGKAISVNNEIVEFDYLVVATGSAYSSQLKSTDTSSLYRMTGLEESYFELLKAHKVLIIGGGLVGCELASEISQHQFPGPYPNKQITLVDSHPNVVSRSDVHQQNMALKYLQNLGVEVVCNERILDFDTSNQKSYLGSSGRVYSGYDKVFIATGTRPNSTLFGSATDDHSLDSCIDAWGRIKVKPTLQIDHYKYDHIFAGGDVTNVVEEKTGYAATISGVCIARNICRLVKGKAPLKQGTKGTLPAPLKPLHGMLENGGIGKPPKLYLENLNALKKRFSFLNPSWAALKYFDEQQFLKIVQGQGTIHSSQVLGRLPRKLDLPSKSTSLLQHARAMSTKSSVSSKASRQTHSNSTISNLSRGNGQTNINIQADVPTTNTLPVRSVSKHSLMKNRAATQQQRRHHEQTHSFSSSAGTSIEEESERAVQEFSFEKFTYGDEDIQLFSPAYHPVRNISSPLPHVVSQKNQILPDATSYGKGFALSPRPAARRRASLTTSFDRFSIYDSKSQPNIKLTRSASFSSITKTA</sequence>
<evidence type="ECO:0000256" key="1">
    <source>
        <dbReference type="SAM" id="MobiDB-lite"/>
    </source>
</evidence>
<dbReference type="GO" id="GO:0004174">
    <property type="term" value="F:electron-transferring-flavoprotein dehydrogenase activity"/>
    <property type="evidence" value="ECO:0007669"/>
    <property type="project" value="TreeGrafter"/>
</dbReference>
<dbReference type="InParanoid" id="A0A1C7NBL3"/>
<dbReference type="InterPro" id="IPR016137">
    <property type="entry name" value="RGS"/>
</dbReference>
<dbReference type="PROSITE" id="PS50132">
    <property type="entry name" value="RGS"/>
    <property type="match status" value="1"/>
</dbReference>
<organism evidence="3 4">
    <name type="scientific">Choanephora cucurbitarum</name>
    <dbReference type="NCBI Taxonomy" id="101091"/>
    <lineage>
        <taxon>Eukaryota</taxon>
        <taxon>Fungi</taxon>
        <taxon>Fungi incertae sedis</taxon>
        <taxon>Mucoromycota</taxon>
        <taxon>Mucoromycotina</taxon>
        <taxon>Mucoromycetes</taxon>
        <taxon>Mucorales</taxon>
        <taxon>Mucorineae</taxon>
        <taxon>Choanephoraceae</taxon>
        <taxon>Choanephoroideae</taxon>
        <taxon>Choanephora</taxon>
    </lineage>
</organism>
<feature type="domain" description="RGS" evidence="2">
    <location>
        <begin position="38"/>
        <end position="149"/>
    </location>
</feature>
<feature type="compositionally biased region" description="Low complexity" evidence="1">
    <location>
        <begin position="584"/>
        <end position="594"/>
    </location>
</feature>
<comment type="caution">
    <text evidence="3">The sequence shown here is derived from an EMBL/GenBank/DDBJ whole genome shotgun (WGS) entry which is preliminary data.</text>
</comment>
<feature type="region of interest" description="Disordered" evidence="1">
    <location>
        <begin position="572"/>
        <end position="617"/>
    </location>
</feature>
<dbReference type="Gene3D" id="1.10.167.10">
    <property type="entry name" value="Regulator of G-protein Signalling 4, domain 2"/>
    <property type="match status" value="1"/>
</dbReference>
<dbReference type="InterPro" id="IPR036305">
    <property type="entry name" value="RGS_sf"/>
</dbReference>
<evidence type="ECO:0000313" key="4">
    <source>
        <dbReference type="Proteomes" id="UP000093000"/>
    </source>
</evidence>
<evidence type="ECO:0000259" key="2">
    <source>
        <dbReference type="PROSITE" id="PS50132"/>
    </source>
</evidence>
<feature type="region of interest" description="Disordered" evidence="1">
    <location>
        <begin position="1"/>
        <end position="30"/>
    </location>
</feature>
<dbReference type="InterPro" id="IPR044926">
    <property type="entry name" value="RGS_subdomain_2"/>
</dbReference>
<evidence type="ECO:0000313" key="3">
    <source>
        <dbReference type="EMBL" id="OBZ86358.1"/>
    </source>
</evidence>
<feature type="compositionally biased region" description="Low complexity" evidence="1">
    <location>
        <begin position="10"/>
        <end position="30"/>
    </location>
</feature>
<proteinExistence type="predicted"/>
<dbReference type="SUPFAM" id="SSF48097">
    <property type="entry name" value="Regulator of G-protein signaling, RGS"/>
    <property type="match status" value="1"/>
</dbReference>
<dbReference type="PRINTS" id="PR00368">
    <property type="entry name" value="FADPNR"/>
</dbReference>
<protein>
    <submittedName>
        <fullName evidence="3">Apoptosis-inducing factor A</fullName>
    </submittedName>
</protein>
<feature type="compositionally biased region" description="Polar residues" evidence="1">
    <location>
        <begin position="596"/>
        <end position="617"/>
    </location>
</feature>
<reference evidence="3 4" key="1">
    <citation type="submission" date="2016-03" db="EMBL/GenBank/DDBJ databases">
        <title>Choanephora cucurbitarum.</title>
        <authorList>
            <person name="Min B."/>
            <person name="Park H."/>
            <person name="Park J.-H."/>
            <person name="Shin H.-D."/>
            <person name="Choi I.-G."/>
        </authorList>
    </citation>
    <scope>NUCLEOTIDE SEQUENCE [LARGE SCALE GENOMIC DNA]</scope>
    <source>
        <strain evidence="3 4">KUS-F28377</strain>
    </source>
</reference>
<dbReference type="InterPro" id="IPR036188">
    <property type="entry name" value="FAD/NAD-bd_sf"/>
</dbReference>
<dbReference type="Pfam" id="PF07992">
    <property type="entry name" value="Pyr_redox_2"/>
    <property type="match status" value="1"/>
</dbReference>
<dbReference type="Pfam" id="PF00615">
    <property type="entry name" value="RGS"/>
    <property type="match status" value="1"/>
</dbReference>
<dbReference type="InterPro" id="IPR023753">
    <property type="entry name" value="FAD/NAD-binding_dom"/>
</dbReference>
<dbReference type="PANTHER" id="PTHR43735">
    <property type="entry name" value="APOPTOSIS-INDUCING FACTOR 1"/>
    <property type="match status" value="1"/>
</dbReference>
<feature type="region of interest" description="Disordered" evidence="1">
    <location>
        <begin position="635"/>
        <end position="669"/>
    </location>
</feature>
<gene>
    <name evidence="3" type="primary">aifA</name>
    <name evidence="3" type="ORF">A0J61_05595</name>
</gene>
<accession>A0A1C7NBL3</accession>
<dbReference type="Gene3D" id="3.50.50.100">
    <property type="match status" value="1"/>
</dbReference>
<dbReference type="Proteomes" id="UP000093000">
    <property type="component" value="Unassembled WGS sequence"/>
</dbReference>